<name>A0A2V4P4D8_9ACTN</name>
<dbReference type="Pfam" id="PF00753">
    <property type="entry name" value="Lactamase_B"/>
    <property type="match status" value="1"/>
</dbReference>
<organism evidence="2 3">
    <name type="scientific">Streptomyces tateyamensis</name>
    <dbReference type="NCBI Taxonomy" id="565073"/>
    <lineage>
        <taxon>Bacteria</taxon>
        <taxon>Bacillati</taxon>
        <taxon>Actinomycetota</taxon>
        <taxon>Actinomycetes</taxon>
        <taxon>Kitasatosporales</taxon>
        <taxon>Streptomycetaceae</taxon>
        <taxon>Streptomyces</taxon>
    </lineage>
</organism>
<proteinExistence type="predicted"/>
<keyword evidence="2" id="KW-0378">Hydrolase</keyword>
<feature type="domain" description="Metallo-beta-lactamase" evidence="1">
    <location>
        <begin position="57"/>
        <end position="230"/>
    </location>
</feature>
<dbReference type="InterPro" id="IPR001279">
    <property type="entry name" value="Metallo-B-lactamas"/>
</dbReference>
<gene>
    <name evidence="2" type="ORF">C7C46_18175</name>
</gene>
<dbReference type="OrthoDB" id="7253658at2"/>
<dbReference type="AlphaFoldDB" id="A0A2V4P4D8"/>
<dbReference type="EMBL" id="PYBW01000057">
    <property type="protein sequence ID" value="PYC77719.1"/>
    <property type="molecule type" value="Genomic_DNA"/>
</dbReference>
<evidence type="ECO:0000313" key="3">
    <source>
        <dbReference type="Proteomes" id="UP000248039"/>
    </source>
</evidence>
<dbReference type="Gene3D" id="3.60.15.10">
    <property type="entry name" value="Ribonuclease Z/Hydroxyacylglutathione hydrolase-like"/>
    <property type="match status" value="1"/>
</dbReference>
<dbReference type="RefSeq" id="WP_110670911.1">
    <property type="nucleotide sequence ID" value="NZ_PYBW01000057.1"/>
</dbReference>
<dbReference type="InterPro" id="IPR036866">
    <property type="entry name" value="RibonucZ/Hydroxyglut_hydro"/>
</dbReference>
<dbReference type="Proteomes" id="UP000248039">
    <property type="component" value="Unassembled WGS sequence"/>
</dbReference>
<dbReference type="SMART" id="SM00849">
    <property type="entry name" value="Lactamase_B"/>
    <property type="match status" value="1"/>
</dbReference>
<accession>A0A2V4P4D8</accession>
<reference evidence="2 3" key="1">
    <citation type="submission" date="2018-03" db="EMBL/GenBank/DDBJ databases">
        <title>Bioinformatic expansion and discovery of thiopeptide antibiotics.</title>
        <authorList>
            <person name="Schwalen C.J."/>
            <person name="Hudson G.A."/>
            <person name="Mitchell D.A."/>
        </authorList>
    </citation>
    <scope>NUCLEOTIDE SEQUENCE [LARGE SCALE GENOMIC DNA]</scope>
    <source>
        <strain evidence="2 3">ATCC 21389</strain>
    </source>
</reference>
<evidence type="ECO:0000313" key="2">
    <source>
        <dbReference type="EMBL" id="PYC77719.1"/>
    </source>
</evidence>
<sequence length="314" mass="34713">MTSIDFHTAAPVPGSLDVTWYPGHPHLAPGQGPLLQVHRYEAHTVILRQDKTVNYEAPFLFLLFGNERALLLDTGATEEAELFPLRATVDQLISEWLVDHPRERYELVVAHTHGHGDHVAADGQFADRPDTRIVGREEEAVREFFGFGENWPAGEVGFDLGGRELRLIGSPGHHAASVTVYDPWTGLLLTGDTVLPGRLYIADTAAFLATMDRLTAFAASHPVTHVLGCHVEMTARPGRDFPIGAQYQPGELPLQLTPAHLTAIREAAAAVADRPGVYPHQDFVVYNRPTERDMQRLVRRGELNRVLTAQRPAL</sequence>
<comment type="caution">
    <text evidence="2">The sequence shown here is derived from an EMBL/GenBank/DDBJ whole genome shotgun (WGS) entry which is preliminary data.</text>
</comment>
<protein>
    <submittedName>
        <fullName evidence="2">MBL fold metallo-hydrolase</fullName>
    </submittedName>
</protein>
<dbReference type="SUPFAM" id="SSF56281">
    <property type="entry name" value="Metallo-hydrolase/oxidoreductase"/>
    <property type="match status" value="1"/>
</dbReference>
<evidence type="ECO:0000259" key="1">
    <source>
        <dbReference type="SMART" id="SM00849"/>
    </source>
</evidence>
<dbReference type="GO" id="GO:0016787">
    <property type="term" value="F:hydrolase activity"/>
    <property type="evidence" value="ECO:0007669"/>
    <property type="project" value="UniProtKB-KW"/>
</dbReference>
<keyword evidence="3" id="KW-1185">Reference proteome</keyword>